<sequence length="93" mass="10475">KNLVEMWNKSFLLEGGVPGGYNCSNLKTSVQKGFTEGNCQHICKSIPCCPHCLQHSVRYHLCVILVCTSIWLVDMPFVSLINSVYISFKHLDT</sequence>
<reference evidence="2" key="1">
    <citation type="journal article" date="2010" name="Science">
        <title>The genome of the Western clawed frog Xenopus tropicalis.</title>
        <authorList>
            <person name="Hellsten U."/>
            <person name="Harland R.M."/>
            <person name="Gilchrist M.J."/>
            <person name="Hendrix D."/>
            <person name="Jurka J."/>
            <person name="Kapitonov V."/>
            <person name="Ovcharenko I."/>
            <person name="Putnam N.H."/>
            <person name="Shu S."/>
            <person name="Taher L."/>
            <person name="Blitz I.L."/>
            <person name="Blumberg B."/>
            <person name="Dichmann D.S."/>
            <person name="Dubchak I."/>
            <person name="Amaya E."/>
            <person name="Detter J.C."/>
            <person name="Fletcher R."/>
            <person name="Gerhard D.S."/>
            <person name="Goodstein D."/>
            <person name="Graves T."/>
            <person name="Grigoriev I.V."/>
            <person name="Grimwood J."/>
            <person name="Kawashima T."/>
            <person name="Lindquist E."/>
            <person name="Lucas S.M."/>
            <person name="Mead P.E."/>
            <person name="Mitros T."/>
            <person name="Ogino H."/>
            <person name="Ohta Y."/>
            <person name="Poliakov A.V."/>
            <person name="Pollet N."/>
            <person name="Robert J."/>
            <person name="Salamov A."/>
            <person name="Sater A.K."/>
            <person name="Schmutz J."/>
            <person name="Terry A."/>
            <person name="Vize P.D."/>
            <person name="Warren W.C."/>
            <person name="Wells D."/>
            <person name="Wills A."/>
            <person name="Wilson R.K."/>
            <person name="Zimmerman L.B."/>
            <person name="Zorn A.M."/>
            <person name="Grainger R."/>
            <person name="Grammer T."/>
            <person name="Khokha M.K."/>
            <person name="Richardson P.M."/>
            <person name="Rokhsar D.S."/>
        </authorList>
    </citation>
    <scope>NUCLEOTIDE SEQUENCE [LARGE SCALE GENOMIC DNA]</scope>
    <source>
        <strain evidence="2">Nigerian</strain>
    </source>
</reference>
<dbReference type="AlphaFoldDB" id="A0A803JGS8"/>
<protein>
    <submittedName>
        <fullName evidence="2">Uncharacterized protein</fullName>
    </submittedName>
</protein>
<proteinExistence type="predicted"/>
<feature type="transmembrane region" description="Helical" evidence="1">
    <location>
        <begin position="61"/>
        <end position="88"/>
    </location>
</feature>
<name>A0A803JGS8_XENTR</name>
<dbReference type="InParanoid" id="A0A803JGS8"/>
<reference evidence="2" key="2">
    <citation type="submission" date="2021-03" db="UniProtKB">
        <authorList>
            <consortium name="Ensembl"/>
        </authorList>
    </citation>
    <scope>IDENTIFICATION</scope>
</reference>
<organism evidence="2">
    <name type="scientific">Xenopus tropicalis</name>
    <name type="common">Western clawed frog</name>
    <name type="synonym">Silurana tropicalis</name>
    <dbReference type="NCBI Taxonomy" id="8364"/>
    <lineage>
        <taxon>Eukaryota</taxon>
        <taxon>Metazoa</taxon>
        <taxon>Chordata</taxon>
        <taxon>Craniata</taxon>
        <taxon>Vertebrata</taxon>
        <taxon>Euteleostomi</taxon>
        <taxon>Amphibia</taxon>
        <taxon>Batrachia</taxon>
        <taxon>Anura</taxon>
        <taxon>Pipoidea</taxon>
        <taxon>Pipidae</taxon>
        <taxon>Xenopodinae</taxon>
        <taxon>Xenopus</taxon>
        <taxon>Silurana</taxon>
    </lineage>
</organism>
<keyword evidence="1" id="KW-1133">Transmembrane helix</keyword>
<dbReference type="Ensembl" id="ENSXETT00000108080">
    <property type="protein sequence ID" value="ENSXETP00000107108"/>
    <property type="gene ID" value="ENSXETG00000043659"/>
</dbReference>
<keyword evidence="1" id="KW-0472">Membrane</keyword>
<evidence type="ECO:0000313" key="2">
    <source>
        <dbReference type="Ensembl" id="ENSXETP00000107108"/>
    </source>
</evidence>
<keyword evidence="1" id="KW-0812">Transmembrane</keyword>
<evidence type="ECO:0000256" key="1">
    <source>
        <dbReference type="SAM" id="Phobius"/>
    </source>
</evidence>
<accession>A0A803JGS8</accession>